<reference evidence="1" key="2">
    <citation type="submission" date="2021-04" db="EMBL/GenBank/DDBJ databases">
        <authorList>
            <person name="Gilroy R."/>
        </authorList>
    </citation>
    <scope>NUCLEOTIDE SEQUENCE</scope>
    <source>
        <strain evidence="1">ChiGjej1B1-14440</strain>
    </source>
</reference>
<dbReference type="AlphaFoldDB" id="A0A9D1XMG2"/>
<sequence length="104" mass="12683">MMMEMELSVQKAKENNIDNEECYKKVDDFFRKHGVKKIGKGIYKGNKKDFDTFMKAQWDLPTTAWFLKIVDNWYFRYEGDTIEYREDALKSYYEVEARYADFVW</sequence>
<reference evidence="1" key="1">
    <citation type="journal article" date="2021" name="PeerJ">
        <title>Extensive microbial diversity within the chicken gut microbiome revealed by metagenomics and culture.</title>
        <authorList>
            <person name="Gilroy R."/>
            <person name="Ravi A."/>
            <person name="Getino M."/>
            <person name="Pursley I."/>
            <person name="Horton D.L."/>
            <person name="Alikhan N.F."/>
            <person name="Baker D."/>
            <person name="Gharbi K."/>
            <person name="Hall N."/>
            <person name="Watson M."/>
            <person name="Adriaenssens E.M."/>
            <person name="Foster-Nyarko E."/>
            <person name="Jarju S."/>
            <person name="Secka A."/>
            <person name="Antonio M."/>
            <person name="Oren A."/>
            <person name="Chaudhuri R.R."/>
            <person name="La Ragione R."/>
            <person name="Hildebrand F."/>
            <person name="Pallen M.J."/>
        </authorList>
    </citation>
    <scope>NUCLEOTIDE SEQUENCE</scope>
    <source>
        <strain evidence="1">ChiGjej1B1-14440</strain>
    </source>
</reference>
<protein>
    <submittedName>
        <fullName evidence="1">Uncharacterized protein</fullName>
    </submittedName>
</protein>
<evidence type="ECO:0000313" key="2">
    <source>
        <dbReference type="Proteomes" id="UP000886724"/>
    </source>
</evidence>
<name>A0A9D1XMG2_9FIRM</name>
<evidence type="ECO:0000313" key="1">
    <source>
        <dbReference type="EMBL" id="HIX82142.1"/>
    </source>
</evidence>
<gene>
    <name evidence="1" type="ORF">H9980_09275</name>
</gene>
<proteinExistence type="predicted"/>
<dbReference type="Proteomes" id="UP000886724">
    <property type="component" value="Unassembled WGS sequence"/>
</dbReference>
<accession>A0A9D1XMG2</accession>
<comment type="caution">
    <text evidence="1">The sequence shown here is derived from an EMBL/GenBank/DDBJ whole genome shotgun (WGS) entry which is preliminary data.</text>
</comment>
<dbReference type="EMBL" id="DXET01000209">
    <property type="protein sequence ID" value="HIX82142.1"/>
    <property type="molecule type" value="Genomic_DNA"/>
</dbReference>
<organism evidence="1 2">
    <name type="scientific">Candidatus Erysipelatoclostridium merdavium</name>
    <dbReference type="NCBI Taxonomy" id="2838566"/>
    <lineage>
        <taxon>Bacteria</taxon>
        <taxon>Bacillati</taxon>
        <taxon>Bacillota</taxon>
        <taxon>Erysipelotrichia</taxon>
        <taxon>Erysipelotrichales</taxon>
        <taxon>Erysipelotrichales incertae sedis</taxon>
    </lineage>
</organism>